<dbReference type="Proteomes" id="UP000274922">
    <property type="component" value="Unassembled WGS sequence"/>
</dbReference>
<evidence type="ECO:0000313" key="3">
    <source>
        <dbReference type="Proteomes" id="UP000274922"/>
    </source>
</evidence>
<evidence type="ECO:0000313" key="2">
    <source>
        <dbReference type="EMBL" id="RKP02767.1"/>
    </source>
</evidence>
<dbReference type="AlphaFoldDB" id="A0A4P9XBH1"/>
<feature type="signal peptide" evidence="1">
    <location>
        <begin position="1"/>
        <end position="26"/>
    </location>
</feature>
<accession>A0A4P9XBH1</accession>
<organism evidence="2 3">
    <name type="scientific">Caulochytrium protostelioides</name>
    <dbReference type="NCBI Taxonomy" id="1555241"/>
    <lineage>
        <taxon>Eukaryota</taxon>
        <taxon>Fungi</taxon>
        <taxon>Fungi incertae sedis</taxon>
        <taxon>Chytridiomycota</taxon>
        <taxon>Chytridiomycota incertae sedis</taxon>
        <taxon>Chytridiomycetes</taxon>
        <taxon>Caulochytriales</taxon>
        <taxon>Caulochytriaceae</taxon>
        <taxon>Caulochytrium</taxon>
    </lineage>
</organism>
<dbReference type="OrthoDB" id="188293at2759"/>
<keyword evidence="1" id="KW-0732">Signal</keyword>
<evidence type="ECO:0000256" key="1">
    <source>
        <dbReference type="SAM" id="SignalP"/>
    </source>
</evidence>
<feature type="chain" id="PRO_5020884748" evidence="1">
    <location>
        <begin position="27"/>
        <end position="261"/>
    </location>
</feature>
<name>A0A4P9XBH1_9FUNG</name>
<reference evidence="3" key="1">
    <citation type="journal article" date="2018" name="Nat. Microbiol.">
        <title>Leveraging single-cell genomics to expand the fungal tree of life.</title>
        <authorList>
            <person name="Ahrendt S.R."/>
            <person name="Quandt C.A."/>
            <person name="Ciobanu D."/>
            <person name="Clum A."/>
            <person name="Salamov A."/>
            <person name="Andreopoulos B."/>
            <person name="Cheng J.F."/>
            <person name="Woyke T."/>
            <person name="Pelin A."/>
            <person name="Henrissat B."/>
            <person name="Reynolds N.K."/>
            <person name="Benny G.L."/>
            <person name="Smith M.E."/>
            <person name="James T.Y."/>
            <person name="Grigoriev I.V."/>
        </authorList>
    </citation>
    <scope>NUCLEOTIDE SEQUENCE [LARGE SCALE GENOMIC DNA]</scope>
    <source>
        <strain evidence="3">ATCC 52028</strain>
    </source>
</reference>
<proteinExistence type="predicted"/>
<protein>
    <submittedName>
        <fullName evidence="2">Uncharacterized protein</fullName>
    </submittedName>
</protein>
<keyword evidence="3" id="KW-1185">Reference proteome</keyword>
<dbReference type="EMBL" id="ML014135">
    <property type="protein sequence ID" value="RKP02767.1"/>
    <property type="molecule type" value="Genomic_DNA"/>
</dbReference>
<gene>
    <name evidence="2" type="ORF">CXG81DRAFT_24555</name>
</gene>
<sequence length="261" mass="28245">MRMSLSRLGLGLLVAVPLGLIPSVLGGVPVYEETWESPQMNYCGTLGACNQIITGAKLKSQLYSLQQTAIMYLRVIQPYVAEVERLLTTTTPTATNAAATTTTTGTSTAPAPTSTMVTEVFYKYSVAGFFPMVNSYAKLTIPDSWPLLDTSINMPVNVSAHLFFGGKMFNTTSRLWSASPQLYVPSRSLQVTVVNGNVTSFDWTPTSCTLSLNEEIDGICSDTCLGYNCTINVFVGWSGTDSGGHALDSIDRDVWNLQEAF</sequence>